<dbReference type="CDD" id="cd08071">
    <property type="entry name" value="MPN_DUF2466"/>
    <property type="match status" value="1"/>
</dbReference>
<dbReference type="InterPro" id="IPR013610">
    <property type="entry name" value="ArdC_N"/>
</dbReference>
<keyword evidence="4" id="KW-0378">Hydrolase</keyword>
<dbReference type="InterPro" id="IPR025923">
    <property type="entry name" value="YodL-like_dom"/>
</dbReference>
<dbReference type="PANTHER" id="PTHR30471:SF3">
    <property type="entry name" value="UPF0758 PROTEIN YEES-RELATED"/>
    <property type="match status" value="1"/>
</dbReference>
<evidence type="ECO:0000256" key="8">
    <source>
        <dbReference type="SAM" id="MobiDB-lite"/>
    </source>
</evidence>
<dbReference type="PROSITE" id="PS50249">
    <property type="entry name" value="MPN"/>
    <property type="match status" value="1"/>
</dbReference>
<evidence type="ECO:0000256" key="4">
    <source>
        <dbReference type="ARBA" id="ARBA00022801"/>
    </source>
</evidence>
<dbReference type="InterPro" id="IPR020891">
    <property type="entry name" value="UPF0758_CS"/>
</dbReference>
<dbReference type="Gene3D" id="1.10.10.2910">
    <property type="match status" value="1"/>
</dbReference>
<dbReference type="InterPro" id="IPR037518">
    <property type="entry name" value="MPN"/>
</dbReference>
<dbReference type="RefSeq" id="WP_055225888.1">
    <property type="nucleotide sequence ID" value="NZ_CYYV01000001.1"/>
</dbReference>
<dbReference type="Pfam" id="PF08401">
    <property type="entry name" value="ArdcN"/>
    <property type="match status" value="1"/>
</dbReference>
<sequence>MADKLEQVAIRMVEQPPLYSNEPMNNPDVAIRVMNEFLSQMDRELFCIVNLQADLTPINMNIVSVGSLNEALINPREIFKSAILSNAHSMMLIHNHPSGNLTPSTSDIQTTARMQELGELMGISLVDHIITGRNGNYYSFRDKGEFPDSRVRFSTRVEDIDLTKGMVTEATAPYEEVTDTKEKGDVRDIPTVQTATIPLPVQGKDMDSIMQSLESGVEELFTSNRYQEFLKTMAKFHNYSFNNTMLIAMQRPDATLVTSYKNWQSMGRQVMKGEKGITIIAPAPYKKMKEKEVLDENQRPIMGTDGKPKTEQVEVTVPHFKAVTVFDIAQTSGEPIQTLAPELLTAAVQDFDSFMQAIQKISPVPIRFDEIDGNANGYYHNADKEIVIKKGLSESQTLKTAIHETVHAKLHDKEIMESLGVEKDRLTKEVEAESVAYCVCSSFGLDTSDYSFPYIAGWSSSREMKEMKASMDVIRKTAGEMIDQLTEELEIILEEKQKTELHEKYGILVDALEAAGYRYDYRESEPGHIVLAPDGTHEIAGYLQFESWGDIKDWLEDTIAEGTDISERVDRALYPFKFDYTLEEEMFRGNGDRYAIYHVDEGTPGKQHLFMNMAMVKEDGITIDAANYKCVYSGRLHENEKMDDLYAVFNDNPPADYKAHSMSVSDVIITNHGGDMQAYYVDRFGFAELPEFAAQREKILDIVPEIENVDYENDLTCISFYAAECAEFPVMGEVHYDLTLPEALEAYEKIPSERMHGLKCVGFDLKDGSDYEGMQSLMIEGKIQKEFLNSIPGFRENSYVQNAISRVEKYLEERHPNVENPLESNKKVDNEKNISEEKNEKELNIQMKPIPKKKRGEMSL</sequence>
<accession>A0A173X1C4</accession>
<feature type="domain" description="MPN" evidence="9">
    <location>
        <begin position="23"/>
        <end position="146"/>
    </location>
</feature>
<comment type="similarity">
    <text evidence="1">Belongs to the UPF0758 family.</text>
</comment>
<keyword evidence="5" id="KW-0862">Zinc</keyword>
<dbReference type="GO" id="GO:0008237">
    <property type="term" value="F:metallopeptidase activity"/>
    <property type="evidence" value="ECO:0007669"/>
    <property type="project" value="UniProtKB-KW"/>
</dbReference>
<organism evidence="10 11">
    <name type="scientific">Fusicatenibacter saccharivorans</name>
    <dbReference type="NCBI Taxonomy" id="1150298"/>
    <lineage>
        <taxon>Bacteria</taxon>
        <taxon>Bacillati</taxon>
        <taxon>Bacillota</taxon>
        <taxon>Clostridia</taxon>
        <taxon>Lachnospirales</taxon>
        <taxon>Lachnospiraceae</taxon>
        <taxon>Fusicatenibacter</taxon>
    </lineage>
</organism>
<feature type="compositionally biased region" description="Basic residues" evidence="8">
    <location>
        <begin position="850"/>
        <end position="860"/>
    </location>
</feature>
<feature type="compositionally biased region" description="Basic and acidic residues" evidence="8">
    <location>
        <begin position="824"/>
        <end position="843"/>
    </location>
</feature>
<dbReference type="Pfam" id="PF14191">
    <property type="entry name" value="YodL"/>
    <property type="match status" value="1"/>
</dbReference>
<evidence type="ECO:0000313" key="11">
    <source>
        <dbReference type="Proteomes" id="UP000095706"/>
    </source>
</evidence>
<evidence type="ECO:0000256" key="1">
    <source>
        <dbReference type="ARBA" id="ARBA00010243"/>
    </source>
</evidence>
<evidence type="ECO:0000256" key="6">
    <source>
        <dbReference type="ARBA" id="ARBA00023049"/>
    </source>
</evidence>
<gene>
    <name evidence="10" type="ORF">ERS852406_00231</name>
</gene>
<dbReference type="Gene3D" id="3.40.140.10">
    <property type="entry name" value="Cytidine Deaminase, domain 2"/>
    <property type="match status" value="1"/>
</dbReference>
<dbReference type="GO" id="GO:0006508">
    <property type="term" value="P:proteolysis"/>
    <property type="evidence" value="ECO:0007669"/>
    <property type="project" value="UniProtKB-KW"/>
</dbReference>
<dbReference type="PANTHER" id="PTHR30471">
    <property type="entry name" value="DNA REPAIR PROTEIN RADC"/>
    <property type="match status" value="1"/>
</dbReference>
<feature type="region of interest" description="Disordered" evidence="8">
    <location>
        <begin position="815"/>
        <end position="860"/>
    </location>
</feature>
<proteinExistence type="inferred from homology"/>
<dbReference type="AlphaFoldDB" id="A0A173X1C4"/>
<evidence type="ECO:0000256" key="2">
    <source>
        <dbReference type="ARBA" id="ARBA00022670"/>
    </source>
</evidence>
<keyword evidence="3" id="KW-0479">Metal-binding</keyword>
<name>A0A173X1C4_9FIRM</name>
<dbReference type="InterPro" id="IPR001405">
    <property type="entry name" value="UPF0758"/>
</dbReference>
<dbReference type="EMBL" id="CYYV01000001">
    <property type="protein sequence ID" value="CUN44946.1"/>
    <property type="molecule type" value="Genomic_DNA"/>
</dbReference>
<dbReference type="GO" id="GO:0046872">
    <property type="term" value="F:metal ion binding"/>
    <property type="evidence" value="ECO:0007669"/>
    <property type="project" value="UniProtKB-KW"/>
</dbReference>
<reference evidence="10 11" key="1">
    <citation type="submission" date="2015-09" db="EMBL/GenBank/DDBJ databases">
        <authorList>
            <consortium name="Pathogen Informatics"/>
        </authorList>
    </citation>
    <scope>NUCLEOTIDE SEQUENCE [LARGE SCALE GENOMIC DNA]</scope>
    <source>
        <strain evidence="10 11">2789STDY5608849</strain>
    </source>
</reference>
<evidence type="ECO:0000259" key="9">
    <source>
        <dbReference type="PROSITE" id="PS50249"/>
    </source>
</evidence>
<evidence type="ECO:0000256" key="3">
    <source>
        <dbReference type="ARBA" id="ARBA00022723"/>
    </source>
</evidence>
<dbReference type="Proteomes" id="UP000095706">
    <property type="component" value="Unassembled WGS sequence"/>
</dbReference>
<feature type="coiled-coil region" evidence="7">
    <location>
        <begin position="475"/>
        <end position="502"/>
    </location>
</feature>
<keyword evidence="2" id="KW-0645">Protease</keyword>
<dbReference type="PROSITE" id="PS01302">
    <property type="entry name" value="UPF0758"/>
    <property type="match status" value="1"/>
</dbReference>
<dbReference type="InterPro" id="IPR025657">
    <property type="entry name" value="RadC_JAB"/>
</dbReference>
<dbReference type="GO" id="GO:0003697">
    <property type="term" value="F:single-stranded DNA binding"/>
    <property type="evidence" value="ECO:0007669"/>
    <property type="project" value="InterPro"/>
</dbReference>
<evidence type="ECO:0000313" key="10">
    <source>
        <dbReference type="EMBL" id="CUN44946.1"/>
    </source>
</evidence>
<protein>
    <submittedName>
        <fullName evidence="10">Antirestriction protein</fullName>
    </submittedName>
</protein>
<evidence type="ECO:0000256" key="7">
    <source>
        <dbReference type="SAM" id="Coils"/>
    </source>
</evidence>
<keyword evidence="7" id="KW-0175">Coiled coil</keyword>
<dbReference type="Pfam" id="PF04002">
    <property type="entry name" value="RadC"/>
    <property type="match status" value="1"/>
</dbReference>
<evidence type="ECO:0000256" key="5">
    <source>
        <dbReference type="ARBA" id="ARBA00022833"/>
    </source>
</evidence>
<keyword evidence="6" id="KW-0482">Metalloprotease</keyword>